<feature type="compositionally biased region" description="Polar residues" evidence="1">
    <location>
        <begin position="345"/>
        <end position="354"/>
    </location>
</feature>
<proteinExistence type="predicted"/>
<sequence length="402" mass="40168">MIPYNVLLPDFHKAMIDAEQAHIPTLRSAATMWSEVHAWSQTAAAELRRNAGTVTLAGWQDKAADSFEAKVGRSIADLTTWGDRIGASQVSTHLNALADTLPVTQGLVEGFYAEYAATRMNPLTWELALQAWQSSATVMNELGAQYDGAMLAVCGAAGVTNPADLIPNFNISSADAVKTADAAVNFLTEVQSLAQAAGIGSGSGSSPDLSKLTGSLPGALGGTGHGLSLDPKDWTSGQGLALAGLGPGSLSPGDLGGAIGGIGGMPSPAGSAPVASGLPFGALGAAGAGLGAMPAMRSTAAKRSSVEPEGTATGSARGGAGGMMPPMTPHGMSAGAAGTLRPGSAENTDGQSANGRRRSTANDGVTVALRGRSNGAQDGFVARPNRFGESGSGTVELINTAE</sequence>
<protein>
    <recommendedName>
        <fullName evidence="4">PPE family domain-containing protein</fullName>
    </recommendedName>
</protein>
<comment type="caution">
    <text evidence="2">The sequence shown here is derived from an EMBL/GenBank/DDBJ whole genome shotgun (WGS) entry which is preliminary data.</text>
</comment>
<keyword evidence="3" id="KW-1185">Reference proteome</keyword>
<name>A0ABW5I614_9PSEU</name>
<accession>A0ABW5I614</accession>
<gene>
    <name evidence="2" type="ORF">ACFSUT_31340</name>
</gene>
<dbReference type="EMBL" id="JBHUKQ010000015">
    <property type="protein sequence ID" value="MFD2484806.1"/>
    <property type="molecule type" value="Genomic_DNA"/>
</dbReference>
<evidence type="ECO:0008006" key="4">
    <source>
        <dbReference type="Google" id="ProtNLM"/>
    </source>
</evidence>
<reference evidence="3" key="1">
    <citation type="journal article" date="2019" name="Int. J. Syst. Evol. Microbiol.">
        <title>The Global Catalogue of Microorganisms (GCM) 10K type strain sequencing project: providing services to taxonomists for standard genome sequencing and annotation.</title>
        <authorList>
            <consortium name="The Broad Institute Genomics Platform"/>
            <consortium name="The Broad Institute Genome Sequencing Center for Infectious Disease"/>
            <person name="Wu L."/>
            <person name="Ma J."/>
        </authorList>
    </citation>
    <scope>NUCLEOTIDE SEQUENCE [LARGE SCALE GENOMIC DNA]</scope>
    <source>
        <strain evidence="3">CGMCC 4.7638</strain>
    </source>
</reference>
<evidence type="ECO:0000256" key="1">
    <source>
        <dbReference type="SAM" id="MobiDB-lite"/>
    </source>
</evidence>
<dbReference type="Proteomes" id="UP001597542">
    <property type="component" value="Unassembled WGS sequence"/>
</dbReference>
<organism evidence="2 3">
    <name type="scientific">Amycolatopsis albidoflavus</name>
    <dbReference type="NCBI Taxonomy" id="102226"/>
    <lineage>
        <taxon>Bacteria</taxon>
        <taxon>Bacillati</taxon>
        <taxon>Actinomycetota</taxon>
        <taxon>Actinomycetes</taxon>
        <taxon>Pseudonocardiales</taxon>
        <taxon>Pseudonocardiaceae</taxon>
        <taxon>Amycolatopsis</taxon>
    </lineage>
</organism>
<evidence type="ECO:0000313" key="2">
    <source>
        <dbReference type="EMBL" id="MFD2484806.1"/>
    </source>
</evidence>
<feature type="region of interest" description="Disordered" evidence="1">
    <location>
        <begin position="299"/>
        <end position="402"/>
    </location>
</feature>
<evidence type="ECO:0000313" key="3">
    <source>
        <dbReference type="Proteomes" id="UP001597542"/>
    </source>
</evidence>
<dbReference type="RefSeq" id="WP_344276192.1">
    <property type="nucleotide sequence ID" value="NZ_BAAAHV010000012.1"/>
</dbReference>